<gene>
    <name evidence="1" type="ORF">SDC9_88515</name>
</gene>
<proteinExistence type="predicted"/>
<organism evidence="1">
    <name type="scientific">bioreactor metagenome</name>
    <dbReference type="NCBI Taxonomy" id="1076179"/>
    <lineage>
        <taxon>unclassified sequences</taxon>
        <taxon>metagenomes</taxon>
        <taxon>ecological metagenomes</taxon>
    </lineage>
</organism>
<dbReference type="EMBL" id="VSSQ01009514">
    <property type="protein sequence ID" value="MPM41855.1"/>
    <property type="molecule type" value="Genomic_DNA"/>
</dbReference>
<accession>A0A644ZLT1</accession>
<dbReference type="Pfam" id="PF16126">
    <property type="entry name" value="DUF4838"/>
    <property type="match status" value="1"/>
</dbReference>
<sequence>MQSDVRLLAGFNPSLLMIESDSANPVPVDDLLIMKHWLAAQLLWDPSLDPEALQKEFVKKYYGPSAPLIERYLALRTAAAAHSTVYTSTFEYTAAWLDSDSLFTGLALLNSAEESVDDPVIIRRIELLKKPLEYMLIANFDQLRGLSGCPEYAKVRKSAECYLAFLDRCQVGFEGSTRTIDNTRGKLERFIAFPPVRSQEPVFLRQFQGRRMIIAEENAFVIWNGTAYGEIIPDPLAANGWTIKLKNAATWSVQLPIRRDFNLNKEYDIYAACRLDPASLPAGGRYFLGGYDSARLESYIGFYADASTLTDMEYRYLSLGTHRLREKGYLFFDSNLRAETPCSYLNHLVFVEK</sequence>
<protein>
    <submittedName>
        <fullName evidence="1">Uncharacterized protein</fullName>
    </submittedName>
</protein>
<reference evidence="1" key="1">
    <citation type="submission" date="2019-08" db="EMBL/GenBank/DDBJ databases">
        <authorList>
            <person name="Kucharzyk K."/>
            <person name="Murdoch R.W."/>
            <person name="Higgins S."/>
            <person name="Loffler F."/>
        </authorList>
    </citation>
    <scope>NUCLEOTIDE SEQUENCE</scope>
</reference>
<evidence type="ECO:0000313" key="1">
    <source>
        <dbReference type="EMBL" id="MPM41855.1"/>
    </source>
</evidence>
<name>A0A644ZLT1_9ZZZZ</name>
<dbReference type="AlphaFoldDB" id="A0A644ZLT1"/>
<dbReference type="InterPro" id="IPR032287">
    <property type="entry name" value="DUF4838"/>
</dbReference>
<comment type="caution">
    <text evidence="1">The sequence shown here is derived from an EMBL/GenBank/DDBJ whole genome shotgun (WGS) entry which is preliminary data.</text>
</comment>